<sequence>MFAKTGHNYQLQIQGTILALLAKLAQAGKIAVTVGKTYTVKINAANLKKLRKMLKRAICVRK</sequence>
<protein>
    <submittedName>
        <fullName evidence="1">Uncharacterized protein</fullName>
    </submittedName>
</protein>
<accession>A0A1E5H5H2</accession>
<dbReference type="AlphaFoldDB" id="A0A1E5H5H2"/>
<reference evidence="2" key="1">
    <citation type="submission" date="2016-09" db="EMBL/GenBank/DDBJ databases">
        <authorList>
            <person name="Gulvik C.A."/>
        </authorList>
    </citation>
    <scope>NUCLEOTIDE SEQUENCE [LARGE SCALE GENOMIC DNA]</scope>
    <source>
        <strain evidence="2">LMG 26676</strain>
    </source>
</reference>
<dbReference type="Proteomes" id="UP000094469">
    <property type="component" value="Unassembled WGS sequence"/>
</dbReference>
<comment type="caution">
    <text evidence="1">The sequence shown here is derived from an EMBL/GenBank/DDBJ whole genome shotgun (WGS) entry which is preliminary data.</text>
</comment>
<proteinExistence type="predicted"/>
<gene>
    <name evidence="1" type="ORF">BCR24_09865</name>
</gene>
<name>A0A1E5H5H2_9ENTE</name>
<dbReference type="EMBL" id="MIKC01000042">
    <property type="protein sequence ID" value="OEG20217.1"/>
    <property type="molecule type" value="Genomic_DNA"/>
</dbReference>
<evidence type="ECO:0000313" key="2">
    <source>
        <dbReference type="Proteomes" id="UP000094469"/>
    </source>
</evidence>
<organism evidence="1 2">
    <name type="scientific">Enterococcus ureilyticus</name>
    <dbReference type="NCBI Taxonomy" id="1131292"/>
    <lineage>
        <taxon>Bacteria</taxon>
        <taxon>Bacillati</taxon>
        <taxon>Bacillota</taxon>
        <taxon>Bacilli</taxon>
        <taxon>Lactobacillales</taxon>
        <taxon>Enterococcaceae</taxon>
        <taxon>Enterococcus</taxon>
    </lineage>
</organism>
<evidence type="ECO:0000313" key="1">
    <source>
        <dbReference type="EMBL" id="OEG20217.1"/>
    </source>
</evidence>
<keyword evidence="2" id="KW-1185">Reference proteome</keyword>